<evidence type="ECO:0000313" key="3">
    <source>
        <dbReference type="Proteomes" id="UP001299265"/>
    </source>
</evidence>
<dbReference type="AlphaFoldDB" id="A0AAP2RH04"/>
<feature type="chain" id="PRO_5042838152" description="Lipoprotein" evidence="1">
    <location>
        <begin position="23"/>
        <end position="394"/>
    </location>
</feature>
<proteinExistence type="predicted"/>
<dbReference type="Proteomes" id="UP001299265">
    <property type="component" value="Unassembled WGS sequence"/>
</dbReference>
<keyword evidence="1" id="KW-0732">Signal</keyword>
<keyword evidence="3" id="KW-1185">Reference proteome</keyword>
<evidence type="ECO:0000313" key="2">
    <source>
        <dbReference type="EMBL" id="MCD2492032.1"/>
    </source>
</evidence>
<dbReference type="RefSeq" id="WP_231061953.1">
    <property type="nucleotide sequence ID" value="NZ_JAJNOR010000002.1"/>
</dbReference>
<protein>
    <recommendedName>
        <fullName evidence="4">Lipoprotein</fullName>
    </recommendedName>
</protein>
<evidence type="ECO:0000256" key="1">
    <source>
        <dbReference type="SAM" id="SignalP"/>
    </source>
</evidence>
<evidence type="ECO:0008006" key="4">
    <source>
        <dbReference type="Google" id="ProtNLM"/>
    </source>
</evidence>
<dbReference type="PROSITE" id="PS51257">
    <property type="entry name" value="PROKAR_LIPOPROTEIN"/>
    <property type="match status" value="1"/>
</dbReference>
<name>A0AAP2RH04_9FIRM</name>
<sequence>MKSKKYLFCIIAASLLVSASCAETQESRKRSDESQEEPVVSSWFICVTEKGILLSGDGGMLQFYDYQADTTYPLCARPNCTHESDDCTANLFRGRAVFPAIYRDRLYYIRSAIEGKPVTFCQADAAGEQEKELAVLGNVQFTGSEMLYYGGKAYFSVIQVETEENGDAVEVLKQSASILSIDLENGKTEVLLRKEYGTDESLFYDLLYIYEDKMYLNLAGVQDPSQNTYWIMSLDTGDVTPLEDGAGVSLTDWSHGKAVCQRGGTDQDNKEEEGMFSIWDLKTGEKKQVGSFIGGPMVIIENDLIYVSWEEGFQEGEWKYYKFDGGETETFLKIQGGKMNFHPQTSVSKNGQEMIVGRRTIMKDGKSVEGWYIISAEDFLKGKENYKFLCWINE</sequence>
<accession>A0AAP2RH04</accession>
<dbReference type="EMBL" id="JAJNOR010000002">
    <property type="protein sequence ID" value="MCD2492032.1"/>
    <property type="molecule type" value="Genomic_DNA"/>
</dbReference>
<reference evidence="2 3" key="1">
    <citation type="submission" date="2021-11" db="EMBL/GenBank/DDBJ databases">
        <title>Lacrimispora sp. nov. NSJ-141 isolated from human feces.</title>
        <authorList>
            <person name="Abdugheni R."/>
        </authorList>
    </citation>
    <scope>NUCLEOTIDE SEQUENCE [LARGE SCALE GENOMIC DNA]</scope>
    <source>
        <strain evidence="2 3">NSJ-141</strain>
    </source>
</reference>
<organism evidence="2 3">
    <name type="scientific">Lientehia hominis</name>
    <dbReference type="NCBI Taxonomy" id="2897778"/>
    <lineage>
        <taxon>Bacteria</taxon>
        <taxon>Bacillati</taxon>
        <taxon>Bacillota</taxon>
        <taxon>Clostridia</taxon>
        <taxon>Lachnospirales</taxon>
        <taxon>Lachnospiraceae</taxon>
        <taxon>Lientehia</taxon>
    </lineage>
</organism>
<gene>
    <name evidence="2" type="ORF">LQE92_05250</name>
</gene>
<dbReference type="SUPFAM" id="SSF69304">
    <property type="entry name" value="Tricorn protease N-terminal domain"/>
    <property type="match status" value="1"/>
</dbReference>
<comment type="caution">
    <text evidence="2">The sequence shown here is derived from an EMBL/GenBank/DDBJ whole genome shotgun (WGS) entry which is preliminary data.</text>
</comment>
<feature type="signal peptide" evidence="1">
    <location>
        <begin position="1"/>
        <end position="22"/>
    </location>
</feature>